<evidence type="ECO:0000313" key="4">
    <source>
        <dbReference type="Proteomes" id="UP001176517"/>
    </source>
</evidence>
<evidence type="ECO:0000256" key="2">
    <source>
        <dbReference type="SAM" id="SignalP"/>
    </source>
</evidence>
<feature type="chain" id="PRO_5042909067" evidence="2">
    <location>
        <begin position="20"/>
        <end position="264"/>
    </location>
</feature>
<evidence type="ECO:0000313" key="3">
    <source>
        <dbReference type="EMBL" id="KAK0544561.1"/>
    </source>
</evidence>
<dbReference type="EMBL" id="JAPDMZ010000275">
    <property type="protein sequence ID" value="KAK0544561.1"/>
    <property type="molecule type" value="Genomic_DNA"/>
</dbReference>
<dbReference type="Proteomes" id="UP001176517">
    <property type="component" value="Unassembled WGS sequence"/>
</dbReference>
<accession>A0AAN6GLY3</accession>
<dbReference type="AlphaFoldDB" id="A0AAN6GLY3"/>
<organism evidence="3 4">
    <name type="scientific">Tilletia horrida</name>
    <dbReference type="NCBI Taxonomy" id="155126"/>
    <lineage>
        <taxon>Eukaryota</taxon>
        <taxon>Fungi</taxon>
        <taxon>Dikarya</taxon>
        <taxon>Basidiomycota</taxon>
        <taxon>Ustilaginomycotina</taxon>
        <taxon>Exobasidiomycetes</taxon>
        <taxon>Tilletiales</taxon>
        <taxon>Tilletiaceae</taxon>
        <taxon>Tilletia</taxon>
    </lineage>
</organism>
<keyword evidence="2" id="KW-0732">Signal</keyword>
<name>A0AAN6GLY3_9BASI</name>
<gene>
    <name evidence="3" type="ORF">OC846_006023</name>
</gene>
<reference evidence="3" key="1">
    <citation type="journal article" date="2023" name="PhytoFront">
        <title>Draft Genome Resources of Seven Strains of Tilletia horrida, Causal Agent of Kernel Smut of Rice.</title>
        <authorList>
            <person name="Khanal S."/>
            <person name="Antony Babu S."/>
            <person name="Zhou X.G."/>
        </authorList>
    </citation>
    <scope>NUCLEOTIDE SEQUENCE</scope>
    <source>
        <strain evidence="3">TX6</strain>
    </source>
</reference>
<comment type="caution">
    <text evidence="3">The sequence shown here is derived from an EMBL/GenBank/DDBJ whole genome shotgun (WGS) entry which is preliminary data.</text>
</comment>
<feature type="signal peptide" evidence="2">
    <location>
        <begin position="1"/>
        <end position="19"/>
    </location>
</feature>
<keyword evidence="4" id="KW-1185">Reference proteome</keyword>
<feature type="region of interest" description="Disordered" evidence="1">
    <location>
        <begin position="177"/>
        <end position="264"/>
    </location>
</feature>
<proteinExistence type="predicted"/>
<protein>
    <submittedName>
        <fullName evidence="3">Uncharacterized protein</fullName>
    </submittedName>
</protein>
<evidence type="ECO:0000256" key="1">
    <source>
        <dbReference type="SAM" id="MobiDB-lite"/>
    </source>
</evidence>
<sequence>MRVSGLSFLLFGAFTVAAALQDLPVTSSDVQSFKAREEVDVQRFSPPKWDLGHFSSVSSGRKEAALRAALLDFTSDKNHIDHLLSSKAPVSKTAIKAAAQTFEHHLRLHIQRLAALGLGANQGHLVPRQQGATNLLQAILSAVQAIVGGLASGASGVLDGLGQTIEQLAALLSSLLGGGTSSTASPSTSAGPASAPTPATPSTGTGLTPATGSSSPATPATGTAPSTPATSSAGTTPTPANPSTPAANNGTNPNPLAGLLAPGP</sequence>